<comment type="caution">
    <text evidence="10">Lacks conserved residue(s) required for the propagation of feature annotation.</text>
</comment>
<feature type="transmembrane region" description="Helical" evidence="10">
    <location>
        <begin position="63"/>
        <end position="85"/>
    </location>
</feature>
<evidence type="ECO:0000256" key="3">
    <source>
        <dbReference type="ARBA" id="ARBA00022606"/>
    </source>
</evidence>
<protein>
    <recommendedName>
        <fullName evidence="10">Odorant receptor</fullName>
    </recommendedName>
</protein>
<dbReference type="GO" id="GO:0007165">
    <property type="term" value="P:signal transduction"/>
    <property type="evidence" value="ECO:0007669"/>
    <property type="project" value="UniProtKB-KW"/>
</dbReference>
<reference evidence="11" key="1">
    <citation type="submission" date="2016-11" db="EMBL/GenBank/DDBJ databases">
        <authorList>
            <person name="Jaros S."/>
            <person name="Januszkiewicz K."/>
            <person name="Wedrychowicz H."/>
        </authorList>
    </citation>
    <scope>NUCLEOTIDE SEQUENCE</scope>
</reference>
<organism evidence="11">
    <name type="scientific">Dendrolimus punctatus</name>
    <name type="common">masson pine moth</name>
    <dbReference type="NCBI Taxonomy" id="238572"/>
    <lineage>
        <taxon>Eukaryota</taxon>
        <taxon>Metazoa</taxon>
        <taxon>Ecdysozoa</taxon>
        <taxon>Arthropoda</taxon>
        <taxon>Hexapoda</taxon>
        <taxon>Insecta</taxon>
        <taxon>Pterygota</taxon>
        <taxon>Neoptera</taxon>
        <taxon>Endopterygota</taxon>
        <taxon>Lepidoptera</taxon>
        <taxon>Glossata</taxon>
        <taxon>Ditrysia</taxon>
        <taxon>Bombycoidea</taxon>
        <taxon>Lasiocampidae</taxon>
        <taxon>Dendrolimus</taxon>
    </lineage>
</organism>
<keyword evidence="8 10" id="KW-0675">Receptor</keyword>
<evidence type="ECO:0000256" key="4">
    <source>
        <dbReference type="ARBA" id="ARBA00022692"/>
    </source>
</evidence>
<dbReference type="GO" id="GO:0005549">
    <property type="term" value="F:odorant binding"/>
    <property type="evidence" value="ECO:0007669"/>
    <property type="project" value="InterPro"/>
</dbReference>
<evidence type="ECO:0000256" key="7">
    <source>
        <dbReference type="ARBA" id="ARBA00023136"/>
    </source>
</evidence>
<name>A0A2K8GL60_9NEOP</name>
<dbReference type="GO" id="GO:0004984">
    <property type="term" value="F:olfactory receptor activity"/>
    <property type="evidence" value="ECO:0007669"/>
    <property type="project" value="InterPro"/>
</dbReference>
<dbReference type="GO" id="GO:0005886">
    <property type="term" value="C:plasma membrane"/>
    <property type="evidence" value="ECO:0007669"/>
    <property type="project" value="UniProtKB-SubCell"/>
</dbReference>
<evidence type="ECO:0000256" key="5">
    <source>
        <dbReference type="ARBA" id="ARBA00022725"/>
    </source>
</evidence>
<keyword evidence="5 10" id="KW-0552">Olfaction</keyword>
<evidence type="ECO:0000256" key="9">
    <source>
        <dbReference type="ARBA" id="ARBA00023224"/>
    </source>
</evidence>
<evidence type="ECO:0000256" key="10">
    <source>
        <dbReference type="RuleBase" id="RU351113"/>
    </source>
</evidence>
<comment type="similarity">
    <text evidence="10">Belongs to the insect chemoreceptor superfamily. Heteromeric odorant receptor channel (TC 1.A.69) family.</text>
</comment>
<evidence type="ECO:0000256" key="6">
    <source>
        <dbReference type="ARBA" id="ARBA00022989"/>
    </source>
</evidence>
<dbReference type="InterPro" id="IPR004117">
    <property type="entry name" value="7tm6_olfct_rcpt"/>
</dbReference>
<feature type="transmembrane region" description="Helical" evidence="10">
    <location>
        <begin position="131"/>
        <end position="155"/>
    </location>
</feature>
<comment type="subcellular location">
    <subcellularLocation>
        <location evidence="1 10">Cell membrane</location>
        <topology evidence="1 10">Multi-pass membrane protein</topology>
    </subcellularLocation>
</comment>
<feature type="transmembrane region" description="Helical" evidence="10">
    <location>
        <begin position="31"/>
        <end position="51"/>
    </location>
</feature>
<dbReference type="PANTHER" id="PTHR21137">
    <property type="entry name" value="ODORANT RECEPTOR"/>
    <property type="match status" value="1"/>
</dbReference>
<sequence>MAIEFETMFNIPTLALELNLMHPQIERNYKWILKFLITYGFYTLIFLNIIYYNIYPNLKNGEFIKACQTALLAVVYLVTLFRYCVIFWKGETILKLINLMKEDFQTGDTSIEEEIIVENFAKKGRSISRHFLVYTAYTVLVFPVKHFCLEIYYFVIGDFQILPPYDITYPSFIEDVKFEFIPYVLLYLVFLYYLIYSGVVFVAFEALGLICIVHACGQLELAKRDISSLFIDSDEEAIARRMKIFTLRMQRVYMFVDKVNGTFRLAYELNLKAIVIVLPLTSYAVLESFRNGAINVEFLSILFGGIVSSGVPCYFSDLLKQKSEEVRQAIYACGWESQHSLSQRSALLIALTRTLRPVAINTIFSTLCLETLADVLKQAYTIFNLMNATM</sequence>
<keyword evidence="6 10" id="KW-1133">Transmembrane helix</keyword>
<reference evidence="11" key="2">
    <citation type="journal article" date="2018" name="Front. Physiol.">
        <title>Dynamic Changes in Chemosensory Gene Expression during the Dendrolimus punctatus Mating Process.</title>
        <authorList>
            <person name="Zhang S.F."/>
            <person name="Zhang Z."/>
            <person name="Kong X.B."/>
            <person name="Wang H.B."/>
            <person name="Liu F."/>
        </authorList>
    </citation>
    <scope>NUCLEOTIDE SEQUENCE</scope>
</reference>
<accession>A0A2K8GL60</accession>
<dbReference type="AlphaFoldDB" id="A0A2K8GL60"/>
<proteinExistence type="evidence at transcript level"/>
<evidence type="ECO:0000313" key="11">
    <source>
        <dbReference type="EMBL" id="ARO70518.1"/>
    </source>
</evidence>
<dbReference type="PANTHER" id="PTHR21137:SF35">
    <property type="entry name" value="ODORANT RECEPTOR 19A-RELATED"/>
    <property type="match status" value="1"/>
</dbReference>
<keyword evidence="9 10" id="KW-0807">Transducer</keyword>
<evidence type="ECO:0000256" key="1">
    <source>
        <dbReference type="ARBA" id="ARBA00004651"/>
    </source>
</evidence>
<evidence type="ECO:0000256" key="8">
    <source>
        <dbReference type="ARBA" id="ARBA00023170"/>
    </source>
</evidence>
<keyword evidence="4 10" id="KW-0812">Transmembrane</keyword>
<feature type="transmembrane region" description="Helical" evidence="10">
    <location>
        <begin position="180"/>
        <end position="204"/>
    </location>
</feature>
<dbReference type="Pfam" id="PF02949">
    <property type="entry name" value="7tm_6"/>
    <property type="match status" value="1"/>
</dbReference>
<dbReference type="EMBL" id="KY225506">
    <property type="protein sequence ID" value="ARO70518.1"/>
    <property type="molecule type" value="mRNA"/>
</dbReference>
<keyword evidence="3 10" id="KW-0716">Sensory transduction</keyword>
<evidence type="ECO:0000256" key="2">
    <source>
        <dbReference type="ARBA" id="ARBA00022475"/>
    </source>
</evidence>
<keyword evidence="2" id="KW-1003">Cell membrane</keyword>
<gene>
    <name evidence="11" type="primary">OR47</name>
</gene>
<keyword evidence="7 10" id="KW-0472">Membrane</keyword>